<keyword evidence="1" id="KW-0614">Plasmid</keyword>
<dbReference type="InterPro" id="IPR008421">
    <property type="entry name" value="Borrelia_lipoprotein_PFam54/60"/>
</dbReference>
<name>W5T2R4_9SPIR</name>
<proteinExistence type="predicted"/>
<accession>W5T2R4</accession>
<dbReference type="HOGENOM" id="CLU_062986_2_0_12"/>
<organism evidence="1">
    <name type="scientific">Borrelia coriaceae ATCC 43381</name>
    <dbReference type="NCBI Taxonomy" id="1408429"/>
    <lineage>
        <taxon>Bacteria</taxon>
        <taxon>Pseudomonadati</taxon>
        <taxon>Spirochaetota</taxon>
        <taxon>Spirochaetia</taxon>
        <taxon>Spirochaetales</taxon>
        <taxon>Borreliaceae</taxon>
        <taxon>Borrelia</taxon>
    </lineage>
</organism>
<dbReference type="Pfam" id="PF05714">
    <property type="entry name" value="PFam54_60"/>
    <property type="match status" value="1"/>
</dbReference>
<geneLocation type="plasmid" evidence="1">
    <name>unnamed</name>
</geneLocation>
<dbReference type="Gene3D" id="1.10.3160.10">
    <property type="entry name" value="Bbcrasp-1"/>
    <property type="match status" value="1"/>
</dbReference>
<protein>
    <submittedName>
        <fullName evidence="1">Antigen P35</fullName>
    </submittedName>
</protein>
<dbReference type="NCBIfam" id="NF033730">
    <property type="entry name" value="borfam54_3"/>
    <property type="match status" value="1"/>
</dbReference>
<dbReference type="EMBL" id="CP005761">
    <property type="protein sequence ID" value="AHH11616.1"/>
    <property type="molecule type" value="Genomic_DNA"/>
</dbReference>
<dbReference type="NCBIfam" id="NF033729">
    <property type="entry name" value="borfam54_2"/>
    <property type="match status" value="1"/>
</dbReference>
<reference evidence="1" key="1">
    <citation type="submission" date="2013-04" db="EMBL/GenBank/DDBJ databases">
        <title>Comparative Genomics of Relapsing Fever Spirochetes.</title>
        <authorList>
            <person name="Schwan T.G."/>
            <person name="Raffel S.J."/>
            <person name="Porcella S.F."/>
            <person name="Martens C.A."/>
            <person name="Bruno D.P."/>
            <person name="Ricklefs S.M."/>
            <person name="Barbian K.B."/>
        </authorList>
    </citation>
    <scope>NUCLEOTIDE SEQUENCE</scope>
    <source>
        <strain evidence="1">Co53</strain>
        <plasmid evidence="1">unnamed</plasmid>
    </source>
</reference>
<dbReference type="AlphaFoldDB" id="W5T2R4"/>
<gene>
    <name evidence="1" type="ORF">BCO_0028903</name>
</gene>
<evidence type="ECO:0000313" key="1">
    <source>
        <dbReference type="EMBL" id="AHH11616.1"/>
    </source>
</evidence>
<sequence length="331" mass="37609">MYFILNGIYFNLIMILNSKRRVFMRKKLFIFTLLIVGLVSCDVNSKLLVEGAIRDVAGDVGSGVQRDEGSKSIINNGDFSEEVVSSGVINSVQSDEAVKPKEDEINKVPVAEVIKVDVAIKDEKEELISAIKKDVNNVKALVSADKAEVEDIDQYGMKEKVFKAVLNKSNQKTLDDNSNKELRRLFYSSLLYNKERIKEFAGILKKIESDVKNRGTWIIDIMNSVIGQLQFNFESVINKLEKNKDKLDKLSLDDLREVKSKLEEIQLQRLTWRKSVDAIITDYKGKKDGIDSDSEKLISHISEGYKNLITVKIPRIQEVSDKIIFLIDKVK</sequence>
<dbReference type="NCBIfam" id="NF033728">
    <property type="entry name" value="borfam54_1"/>
    <property type="match status" value="1"/>
</dbReference>